<comment type="similarity">
    <text evidence="1">Belongs to the virb1 family.</text>
</comment>
<gene>
    <name evidence="4" type="ORF">ACFOHJ_18950</name>
</gene>
<evidence type="ECO:0000256" key="1">
    <source>
        <dbReference type="ARBA" id="ARBA00009387"/>
    </source>
</evidence>
<evidence type="ECO:0000313" key="4">
    <source>
        <dbReference type="EMBL" id="MFC3208306.1"/>
    </source>
</evidence>
<dbReference type="Proteomes" id="UP001595583">
    <property type="component" value="Unassembled WGS sequence"/>
</dbReference>
<dbReference type="Pfam" id="PF01464">
    <property type="entry name" value="SLT"/>
    <property type="match status" value="1"/>
</dbReference>
<evidence type="ECO:0000259" key="3">
    <source>
        <dbReference type="Pfam" id="PF01464"/>
    </source>
</evidence>
<feature type="domain" description="Transglycosylase SLT" evidence="3">
    <location>
        <begin position="120"/>
        <end position="200"/>
    </location>
</feature>
<accession>A0ABV7KET1</accession>
<dbReference type="PROSITE" id="PS51257">
    <property type="entry name" value="PROKAR_LIPOPROTEIN"/>
    <property type="match status" value="1"/>
</dbReference>
<feature type="chain" id="PRO_5046988429" evidence="2">
    <location>
        <begin position="30"/>
        <end position="273"/>
    </location>
</feature>
<reference evidence="5" key="1">
    <citation type="journal article" date="2019" name="Int. J. Syst. Evol. Microbiol.">
        <title>The Global Catalogue of Microorganisms (GCM) 10K type strain sequencing project: providing services to taxonomists for standard genome sequencing and annotation.</title>
        <authorList>
            <consortium name="The Broad Institute Genomics Platform"/>
            <consortium name="The Broad Institute Genome Sequencing Center for Infectious Disease"/>
            <person name="Wu L."/>
            <person name="Ma J."/>
        </authorList>
    </citation>
    <scope>NUCLEOTIDE SEQUENCE [LARGE SCALE GENOMIC DNA]</scope>
    <source>
        <strain evidence="5">KCTC 52165</strain>
    </source>
</reference>
<evidence type="ECO:0000256" key="2">
    <source>
        <dbReference type="SAM" id="SignalP"/>
    </source>
</evidence>
<dbReference type="InterPro" id="IPR008258">
    <property type="entry name" value="Transglycosylase_SLT_dom_1"/>
</dbReference>
<dbReference type="RefSeq" id="WP_378223402.1">
    <property type="nucleotide sequence ID" value="NZ_JBHRTK010000022.1"/>
</dbReference>
<keyword evidence="2" id="KW-0732">Signal</keyword>
<organism evidence="4 5">
    <name type="scientific">Aquamicrobium soli</name>
    <dbReference type="NCBI Taxonomy" id="1811518"/>
    <lineage>
        <taxon>Bacteria</taxon>
        <taxon>Pseudomonadati</taxon>
        <taxon>Pseudomonadota</taxon>
        <taxon>Alphaproteobacteria</taxon>
        <taxon>Hyphomicrobiales</taxon>
        <taxon>Phyllobacteriaceae</taxon>
        <taxon>Aquamicrobium</taxon>
    </lineage>
</organism>
<proteinExistence type="inferred from homology"/>
<dbReference type="InterPro" id="IPR023346">
    <property type="entry name" value="Lysozyme-like_dom_sf"/>
</dbReference>
<feature type="signal peptide" evidence="2">
    <location>
        <begin position="1"/>
        <end position="29"/>
    </location>
</feature>
<name>A0ABV7KET1_9HYPH</name>
<keyword evidence="5" id="KW-1185">Reference proteome</keyword>
<dbReference type="Gene3D" id="1.10.530.10">
    <property type="match status" value="1"/>
</dbReference>
<dbReference type="EMBL" id="JBHRTK010000022">
    <property type="protein sequence ID" value="MFC3208306.1"/>
    <property type="molecule type" value="Genomic_DNA"/>
</dbReference>
<protein>
    <submittedName>
        <fullName evidence="4">Transglycosylase SLT domain-containing protein</fullName>
    </submittedName>
</protein>
<comment type="caution">
    <text evidence="4">The sequence shown here is derived from an EMBL/GenBank/DDBJ whole genome shotgun (WGS) entry which is preliminary data.</text>
</comment>
<dbReference type="SUPFAM" id="SSF53955">
    <property type="entry name" value="Lysozyme-like"/>
    <property type="match status" value="1"/>
</dbReference>
<evidence type="ECO:0000313" key="5">
    <source>
        <dbReference type="Proteomes" id="UP001595583"/>
    </source>
</evidence>
<sequence>MPAARIFWTLGLIVAAAGLGGCASTANTAKPQLAETASLAGTDAGYALALPDTVSVLPESAFAAAAPNADLAALPPPTQPGGEPAAQPVVVASAEPGFVPASYAAPSSPSEANPGVVDRLIAKYAAVYELPEAFVRRVVKRESTFNPRAYNRGHWGLMQIKHATARGMGYDGPASGLLDAETNLKYAVKYLRGAWLVAGGNEDRADRLYQSGYYYHAKRQGLLEETGLGKDRIRSRRAPSVAATLPVAAEIGVPQTPEAAPVPAFSSVMMPGA</sequence>